<proteinExistence type="inferred from homology"/>
<feature type="region of interest" description="Disordered" evidence="14">
    <location>
        <begin position="1"/>
        <end position="40"/>
    </location>
</feature>
<keyword evidence="7 13" id="KW-0276">Fatty acid metabolism</keyword>
<dbReference type="OrthoDB" id="9772975at2"/>
<dbReference type="RefSeq" id="WP_145186976.1">
    <property type="nucleotide sequence ID" value="NZ_CP036290.1"/>
</dbReference>
<keyword evidence="4 13" id="KW-0479">Metal-binding</keyword>
<dbReference type="InterPro" id="IPR034733">
    <property type="entry name" value="AcCoA_carboxyl_beta"/>
</dbReference>
<dbReference type="InterPro" id="IPR041010">
    <property type="entry name" value="Znf-ACC"/>
</dbReference>
<dbReference type="Gene3D" id="3.90.226.10">
    <property type="entry name" value="2-enoyl-CoA Hydratase, Chain A, domain 1"/>
    <property type="match status" value="1"/>
</dbReference>
<dbReference type="GO" id="GO:0003989">
    <property type="term" value="F:acetyl-CoA carboxylase activity"/>
    <property type="evidence" value="ECO:0007669"/>
    <property type="project" value="InterPro"/>
</dbReference>
<evidence type="ECO:0000256" key="8">
    <source>
        <dbReference type="ARBA" id="ARBA00022833"/>
    </source>
</evidence>
<feature type="compositionally biased region" description="Basic and acidic residues" evidence="14">
    <location>
        <begin position="1"/>
        <end position="17"/>
    </location>
</feature>
<evidence type="ECO:0000256" key="4">
    <source>
        <dbReference type="ARBA" id="ARBA00022723"/>
    </source>
</evidence>
<comment type="similarity">
    <text evidence="13">Belongs to the AccD/PCCB family.</text>
</comment>
<keyword evidence="3 13" id="KW-0808">Transferase</keyword>
<dbReference type="Pfam" id="PF17848">
    <property type="entry name" value="Zn_ribbon_ACC"/>
    <property type="match status" value="1"/>
</dbReference>
<dbReference type="EMBL" id="CP036290">
    <property type="protein sequence ID" value="QDU84795.1"/>
    <property type="molecule type" value="Genomic_DNA"/>
</dbReference>
<accession>A0A518D018</accession>
<dbReference type="GO" id="GO:2001295">
    <property type="term" value="P:malonyl-CoA biosynthetic process"/>
    <property type="evidence" value="ECO:0007669"/>
    <property type="project" value="UniProtKB-UniRule"/>
</dbReference>
<protein>
    <recommendedName>
        <fullName evidence="13">Acetyl-coenzyme A carboxylase carboxyl transferase subunit beta</fullName>
        <shortName evidence="13">ACCase subunit beta</shortName>
        <shortName evidence="13">Acetyl-CoA carboxylase carboxyltransferase subunit beta</shortName>
        <ecNumber evidence="13">2.1.3.15</ecNumber>
    </recommendedName>
</protein>
<keyword evidence="8 13" id="KW-0862">Zinc</keyword>
<dbReference type="GO" id="GO:0006633">
    <property type="term" value="P:fatty acid biosynthetic process"/>
    <property type="evidence" value="ECO:0007669"/>
    <property type="project" value="UniProtKB-KW"/>
</dbReference>
<keyword evidence="5 13" id="KW-0547">Nucleotide-binding</keyword>
<evidence type="ECO:0000256" key="3">
    <source>
        <dbReference type="ARBA" id="ARBA00022679"/>
    </source>
</evidence>
<feature type="region of interest" description="Disordered" evidence="14">
    <location>
        <begin position="321"/>
        <end position="362"/>
    </location>
</feature>
<feature type="binding site" evidence="13">
    <location>
        <position position="82"/>
    </location>
    <ligand>
        <name>Zn(2+)</name>
        <dbReference type="ChEBI" id="CHEBI:29105"/>
    </ligand>
</feature>
<keyword evidence="16" id="KW-0436">Ligase</keyword>
<feature type="binding site" evidence="13">
    <location>
        <position position="85"/>
    </location>
    <ligand>
        <name>Zn(2+)</name>
        <dbReference type="ChEBI" id="CHEBI:29105"/>
    </ligand>
</feature>
<comment type="subcellular location">
    <subcellularLocation>
        <location evidence="1 13">Cytoplasm</location>
    </subcellularLocation>
</comment>
<evidence type="ECO:0000256" key="12">
    <source>
        <dbReference type="ARBA" id="ARBA00025280"/>
    </source>
</evidence>
<feature type="compositionally biased region" description="Basic and acidic residues" evidence="14">
    <location>
        <begin position="27"/>
        <end position="40"/>
    </location>
</feature>
<comment type="catalytic activity">
    <reaction evidence="13">
        <text>N(6)-carboxybiotinyl-L-lysyl-[protein] + acetyl-CoA = N(6)-biotinyl-L-lysyl-[protein] + malonyl-CoA</text>
        <dbReference type="Rhea" id="RHEA:54728"/>
        <dbReference type="Rhea" id="RHEA-COMP:10505"/>
        <dbReference type="Rhea" id="RHEA-COMP:10506"/>
        <dbReference type="ChEBI" id="CHEBI:57288"/>
        <dbReference type="ChEBI" id="CHEBI:57384"/>
        <dbReference type="ChEBI" id="CHEBI:83144"/>
        <dbReference type="ChEBI" id="CHEBI:83145"/>
        <dbReference type="EC" id="2.1.3.15"/>
    </reaction>
</comment>
<comment type="pathway">
    <text evidence="13">Lipid metabolism; malonyl-CoA biosynthesis; malonyl-CoA from acetyl-CoA: step 1/1.</text>
</comment>
<evidence type="ECO:0000256" key="2">
    <source>
        <dbReference type="ARBA" id="ARBA00022516"/>
    </source>
</evidence>
<dbReference type="GO" id="GO:0008270">
    <property type="term" value="F:zinc ion binding"/>
    <property type="evidence" value="ECO:0007669"/>
    <property type="project" value="UniProtKB-UniRule"/>
</dbReference>
<dbReference type="EC" id="2.1.3.15" evidence="13"/>
<dbReference type="InterPro" id="IPR029045">
    <property type="entry name" value="ClpP/crotonase-like_dom_sf"/>
</dbReference>
<evidence type="ECO:0000259" key="15">
    <source>
        <dbReference type="PROSITE" id="PS50980"/>
    </source>
</evidence>
<evidence type="ECO:0000256" key="14">
    <source>
        <dbReference type="SAM" id="MobiDB-lite"/>
    </source>
</evidence>
<comment type="function">
    <text evidence="12 13">Component of the acetyl coenzyme A carboxylase (ACC) complex. Biotin carboxylase (BC) catalyzes the carboxylation of biotin on its carrier protein (BCCP) and then the CO(2) group is transferred by the transcarboxylase to acetyl-CoA to form malonyl-CoA.</text>
</comment>
<dbReference type="PRINTS" id="PR01070">
    <property type="entry name" value="ACCCTRFRASEB"/>
</dbReference>
<dbReference type="GO" id="GO:0009317">
    <property type="term" value="C:acetyl-CoA carboxylase complex"/>
    <property type="evidence" value="ECO:0007669"/>
    <property type="project" value="InterPro"/>
</dbReference>
<evidence type="ECO:0000256" key="10">
    <source>
        <dbReference type="ARBA" id="ARBA00023098"/>
    </source>
</evidence>
<evidence type="ECO:0000256" key="11">
    <source>
        <dbReference type="ARBA" id="ARBA00023160"/>
    </source>
</evidence>
<dbReference type="InterPro" id="IPR000438">
    <property type="entry name" value="Acetyl_CoA_COase_Trfase_b_su"/>
</dbReference>
<feature type="binding site" evidence="13">
    <location>
        <position position="66"/>
    </location>
    <ligand>
        <name>Zn(2+)</name>
        <dbReference type="ChEBI" id="CHEBI:29105"/>
    </ligand>
</feature>
<gene>
    <name evidence="13 16" type="primary">accD</name>
    <name evidence="16" type="ORF">Pla163_19090</name>
</gene>
<dbReference type="SUPFAM" id="SSF52096">
    <property type="entry name" value="ClpP/crotonase"/>
    <property type="match status" value="1"/>
</dbReference>
<evidence type="ECO:0000256" key="9">
    <source>
        <dbReference type="ARBA" id="ARBA00022840"/>
    </source>
</evidence>
<evidence type="ECO:0000256" key="6">
    <source>
        <dbReference type="ARBA" id="ARBA00022771"/>
    </source>
</evidence>
<evidence type="ECO:0000313" key="16">
    <source>
        <dbReference type="EMBL" id="QDU84795.1"/>
    </source>
</evidence>
<feature type="domain" description="CoA carboxyltransferase N-terminal" evidence="15">
    <location>
        <begin position="59"/>
        <end position="328"/>
    </location>
</feature>
<feature type="binding site" evidence="13">
    <location>
        <position position="63"/>
    </location>
    <ligand>
        <name>Zn(2+)</name>
        <dbReference type="ChEBI" id="CHEBI:29105"/>
    </ligand>
</feature>
<keyword evidence="11 13" id="KW-0275">Fatty acid biosynthesis</keyword>
<evidence type="ECO:0000313" key="17">
    <source>
        <dbReference type="Proteomes" id="UP000319342"/>
    </source>
</evidence>
<evidence type="ECO:0000256" key="13">
    <source>
        <dbReference type="HAMAP-Rule" id="MF_01395"/>
    </source>
</evidence>
<dbReference type="PANTHER" id="PTHR42995">
    <property type="entry name" value="ACETYL-COENZYME A CARBOXYLASE CARBOXYL TRANSFERASE SUBUNIT BETA, CHLOROPLASTIC"/>
    <property type="match status" value="1"/>
</dbReference>
<dbReference type="PROSITE" id="PS50980">
    <property type="entry name" value="COA_CT_NTER"/>
    <property type="match status" value="1"/>
</dbReference>
<name>A0A518D018_9BACT</name>
<dbReference type="Pfam" id="PF01039">
    <property type="entry name" value="Carboxyl_trans"/>
    <property type="match status" value="1"/>
</dbReference>
<dbReference type="GO" id="GO:0016743">
    <property type="term" value="F:carboxyl- or carbamoyltransferase activity"/>
    <property type="evidence" value="ECO:0007669"/>
    <property type="project" value="UniProtKB-UniRule"/>
</dbReference>
<dbReference type="InterPro" id="IPR011762">
    <property type="entry name" value="COA_CT_N"/>
</dbReference>
<keyword evidence="13" id="KW-0963">Cytoplasm</keyword>
<evidence type="ECO:0000256" key="5">
    <source>
        <dbReference type="ARBA" id="ARBA00022741"/>
    </source>
</evidence>
<reference evidence="16 17" key="1">
    <citation type="submission" date="2019-02" db="EMBL/GenBank/DDBJ databases">
        <title>Deep-cultivation of Planctomycetes and their phenomic and genomic characterization uncovers novel biology.</title>
        <authorList>
            <person name="Wiegand S."/>
            <person name="Jogler M."/>
            <person name="Boedeker C."/>
            <person name="Pinto D."/>
            <person name="Vollmers J."/>
            <person name="Rivas-Marin E."/>
            <person name="Kohn T."/>
            <person name="Peeters S.H."/>
            <person name="Heuer A."/>
            <person name="Rast P."/>
            <person name="Oberbeckmann S."/>
            <person name="Bunk B."/>
            <person name="Jeske O."/>
            <person name="Meyerdierks A."/>
            <person name="Storesund J.E."/>
            <person name="Kallscheuer N."/>
            <person name="Luecker S."/>
            <person name="Lage O.M."/>
            <person name="Pohl T."/>
            <person name="Merkel B.J."/>
            <person name="Hornburger P."/>
            <person name="Mueller R.-W."/>
            <person name="Bruemmer F."/>
            <person name="Labrenz M."/>
            <person name="Spormann A.M."/>
            <person name="Op den Camp H."/>
            <person name="Overmann J."/>
            <person name="Amann R."/>
            <person name="Jetten M.S.M."/>
            <person name="Mascher T."/>
            <person name="Medema M.H."/>
            <person name="Devos D.P."/>
            <person name="Kaster A.-K."/>
            <person name="Ovreas L."/>
            <person name="Rohde M."/>
            <person name="Galperin M.Y."/>
            <person name="Jogler C."/>
        </authorList>
    </citation>
    <scope>NUCLEOTIDE SEQUENCE [LARGE SCALE GENOMIC DNA]</scope>
    <source>
        <strain evidence="16 17">Pla163</strain>
    </source>
</reference>
<dbReference type="NCBIfam" id="TIGR00515">
    <property type="entry name" value="accD"/>
    <property type="match status" value="1"/>
</dbReference>
<dbReference type="Proteomes" id="UP000319342">
    <property type="component" value="Chromosome"/>
</dbReference>
<keyword evidence="17" id="KW-1185">Reference proteome</keyword>
<comment type="cofactor">
    <cofactor evidence="13">
        <name>Zn(2+)</name>
        <dbReference type="ChEBI" id="CHEBI:29105"/>
    </cofactor>
    <text evidence="13">Binds 1 zinc ion per subunit.</text>
</comment>
<keyword evidence="6 13" id="KW-0863">Zinc-finger</keyword>
<dbReference type="GO" id="GO:0005524">
    <property type="term" value="F:ATP binding"/>
    <property type="evidence" value="ECO:0007669"/>
    <property type="project" value="UniProtKB-KW"/>
</dbReference>
<keyword evidence="9 13" id="KW-0067">ATP-binding</keyword>
<dbReference type="HAMAP" id="MF_01395">
    <property type="entry name" value="AcetylCoA_CT_beta"/>
    <property type="match status" value="1"/>
</dbReference>
<organism evidence="16 17">
    <name type="scientific">Rohdeia mirabilis</name>
    <dbReference type="NCBI Taxonomy" id="2528008"/>
    <lineage>
        <taxon>Bacteria</taxon>
        <taxon>Pseudomonadati</taxon>
        <taxon>Planctomycetota</taxon>
        <taxon>Planctomycetia</taxon>
        <taxon>Planctomycetia incertae sedis</taxon>
        <taxon>Rohdeia</taxon>
    </lineage>
</organism>
<feature type="zinc finger region" description="C4-type" evidence="13">
    <location>
        <begin position="63"/>
        <end position="85"/>
    </location>
</feature>
<keyword evidence="2 13" id="KW-0444">Lipid biosynthesis</keyword>
<sequence>MSASKNDKDTSREETEGKGATGASSKSRTEAREAEREGAKKGRLARWRFSKKKDMPGGLWLKCEACSNLIYRKELEEAGRVCPKCQFHFTLPARERLQSLVDPDSFLEMFEDIEALDRLEFIDSVPYSEKIARTVQRTGQKEGLVCGKAQIEGRSVVVAILDFQFMGGSMGEVVGEKISLACDVARRDGLPVVIFTSSGGARMHEGALSLMQMAKTCSALSRLHETGNMSICVMTHPTTGGVTASFASVCDIVLAEPGALIGFAGPRVIAATLKQELPKGFQRAEFLINKGMLDDIVPRDELRDRIARLLDYDLGTHVVRRSKQPATKTDRAASDRSVASGDGTDGPDRGVPNRLREGISEN</sequence>
<evidence type="ECO:0000256" key="7">
    <source>
        <dbReference type="ARBA" id="ARBA00022832"/>
    </source>
</evidence>
<comment type="subunit">
    <text evidence="13">Acetyl-CoA carboxylase is a heterohexamer composed of biotin carboxyl carrier protein (AccB), biotin carboxylase (AccC) and two subunits each of ACCase subunit alpha (AccA) and ACCase subunit beta (AccD).</text>
</comment>
<dbReference type="UniPathway" id="UPA00655">
    <property type="reaction ID" value="UER00711"/>
</dbReference>
<evidence type="ECO:0000256" key="1">
    <source>
        <dbReference type="ARBA" id="ARBA00004496"/>
    </source>
</evidence>
<keyword evidence="10 13" id="KW-0443">Lipid metabolism</keyword>
<dbReference type="PANTHER" id="PTHR42995:SF5">
    <property type="entry name" value="ACETYL-COENZYME A CARBOXYLASE CARBOXYL TRANSFERASE SUBUNIT BETA, CHLOROPLASTIC"/>
    <property type="match status" value="1"/>
</dbReference>
<dbReference type="AlphaFoldDB" id="A0A518D018"/>